<organism evidence="2 3">
    <name type="scientific">Ktedonosporobacter rubrisoli</name>
    <dbReference type="NCBI Taxonomy" id="2509675"/>
    <lineage>
        <taxon>Bacteria</taxon>
        <taxon>Bacillati</taxon>
        <taxon>Chloroflexota</taxon>
        <taxon>Ktedonobacteria</taxon>
        <taxon>Ktedonobacterales</taxon>
        <taxon>Ktedonosporobacteraceae</taxon>
        <taxon>Ktedonosporobacter</taxon>
    </lineage>
</organism>
<dbReference type="InterPro" id="IPR038765">
    <property type="entry name" value="Papain-like_cys_pep_sf"/>
</dbReference>
<dbReference type="AlphaFoldDB" id="A0A4P6JQ43"/>
<dbReference type="RefSeq" id="WP_129888583.1">
    <property type="nucleotide sequence ID" value="NZ_CP035758.1"/>
</dbReference>
<accession>A0A4P6JQ43</accession>
<name>A0A4P6JQ43_KTERU</name>
<keyword evidence="3" id="KW-1185">Reference proteome</keyword>
<evidence type="ECO:0000313" key="3">
    <source>
        <dbReference type="Proteomes" id="UP000290365"/>
    </source>
</evidence>
<evidence type="ECO:0000259" key="1">
    <source>
        <dbReference type="Pfam" id="PF01841"/>
    </source>
</evidence>
<gene>
    <name evidence="2" type="ORF">EPA93_16625</name>
</gene>
<proteinExistence type="predicted"/>
<dbReference type="OrthoDB" id="148799at2"/>
<feature type="domain" description="Transglutaminase-like" evidence="1">
    <location>
        <begin position="111"/>
        <end position="166"/>
    </location>
</feature>
<dbReference type="EMBL" id="CP035758">
    <property type="protein sequence ID" value="QBD77527.1"/>
    <property type="molecule type" value="Genomic_DNA"/>
</dbReference>
<evidence type="ECO:0000313" key="2">
    <source>
        <dbReference type="EMBL" id="QBD77527.1"/>
    </source>
</evidence>
<dbReference type="Gene3D" id="3.10.620.30">
    <property type="match status" value="1"/>
</dbReference>
<dbReference type="Proteomes" id="UP000290365">
    <property type="component" value="Chromosome"/>
</dbReference>
<dbReference type="SUPFAM" id="SSF54001">
    <property type="entry name" value="Cysteine proteinases"/>
    <property type="match status" value="1"/>
</dbReference>
<reference evidence="2 3" key="1">
    <citation type="submission" date="2019-01" db="EMBL/GenBank/DDBJ databases">
        <title>Ktedonosporobacter rubrisoli SCAWS-G2.</title>
        <authorList>
            <person name="Huang Y."/>
            <person name="Yan B."/>
        </authorList>
    </citation>
    <scope>NUCLEOTIDE SEQUENCE [LARGE SCALE GENOMIC DNA]</scope>
    <source>
        <strain evidence="2 3">SCAWS-G2</strain>
    </source>
</reference>
<sequence>MQQDLFEHYRAFSQFTYPGLYQERLQRDLPVDIGQAGRLIKQQVIHSLSLSASREGGQTNPAYGNIGQVPWYRQGEDDYFPTATAMLAELCRRDPRGFVSDRAVENKLIITCRFVAILMASILKARGIPDRVRTGYAPYIRSDRMEVHWITQYWYTPEQRWITIDADTSLEKRPFDPFDMPPGTFNFAAHAWLAVRKGQQDASAYIVDSVDALENLATQVFFDFHCLMNNEITYMQAPIFIAIDFKTVGEEKLQAIDTLANLMQHPDENFAQLKTIWETKHEFRLLHGSLV</sequence>
<dbReference type="KEGG" id="kbs:EPA93_16625"/>
<dbReference type="Pfam" id="PF01841">
    <property type="entry name" value="Transglut_core"/>
    <property type="match status" value="1"/>
</dbReference>
<protein>
    <submittedName>
        <fullName evidence="2">Transglutaminase family protein</fullName>
    </submittedName>
</protein>
<dbReference type="InterPro" id="IPR002931">
    <property type="entry name" value="Transglutaminase-like"/>
</dbReference>